<dbReference type="InterPro" id="IPR017972">
    <property type="entry name" value="Cyt_P450_CS"/>
</dbReference>
<keyword evidence="11" id="KW-1185">Reference proteome</keyword>
<evidence type="ECO:0000313" key="10">
    <source>
        <dbReference type="EMBL" id="MBD2610760.1"/>
    </source>
</evidence>
<keyword evidence="3 8" id="KW-0349">Heme</keyword>
<dbReference type="InterPro" id="IPR001128">
    <property type="entry name" value="Cyt_P450"/>
</dbReference>
<dbReference type="InterPro" id="IPR036396">
    <property type="entry name" value="Cyt_P450_sf"/>
</dbReference>
<feature type="region of interest" description="Disordered" evidence="9">
    <location>
        <begin position="440"/>
        <end position="464"/>
    </location>
</feature>
<evidence type="ECO:0000256" key="4">
    <source>
        <dbReference type="ARBA" id="ARBA00022723"/>
    </source>
</evidence>
<evidence type="ECO:0000256" key="7">
    <source>
        <dbReference type="ARBA" id="ARBA00023033"/>
    </source>
</evidence>
<dbReference type="Gene3D" id="1.10.630.10">
    <property type="entry name" value="Cytochrome P450"/>
    <property type="match status" value="1"/>
</dbReference>
<comment type="similarity">
    <text evidence="2 8">Belongs to the cytochrome P450 family.</text>
</comment>
<dbReference type="PROSITE" id="PS00086">
    <property type="entry name" value="CYTOCHROME_P450"/>
    <property type="match status" value="1"/>
</dbReference>
<dbReference type="RefSeq" id="WP_190948653.1">
    <property type="nucleotide sequence ID" value="NZ_JACJTC010000003.1"/>
</dbReference>
<organism evidence="10 11">
    <name type="scientific">Nostoc punctiforme FACHB-252</name>
    <dbReference type="NCBI Taxonomy" id="1357509"/>
    <lineage>
        <taxon>Bacteria</taxon>
        <taxon>Bacillati</taxon>
        <taxon>Cyanobacteriota</taxon>
        <taxon>Cyanophyceae</taxon>
        <taxon>Nostocales</taxon>
        <taxon>Nostocaceae</taxon>
        <taxon>Nostoc</taxon>
    </lineage>
</organism>
<protein>
    <submittedName>
        <fullName evidence="10">Cytochrome P450</fullName>
    </submittedName>
</protein>
<proteinExistence type="inferred from homology"/>
<keyword evidence="7 8" id="KW-0503">Monooxygenase</keyword>
<dbReference type="PANTHER" id="PTHR24286">
    <property type="entry name" value="CYTOCHROME P450 26"/>
    <property type="match status" value="1"/>
</dbReference>
<dbReference type="EMBL" id="JACJTC010000003">
    <property type="protein sequence ID" value="MBD2610760.1"/>
    <property type="molecule type" value="Genomic_DNA"/>
</dbReference>
<evidence type="ECO:0000256" key="3">
    <source>
        <dbReference type="ARBA" id="ARBA00022617"/>
    </source>
</evidence>
<sequence length="464" mass="52443">MKHNLSDSLENPSSLKSGDPMQLPPVLKGGWPIIGHLPEFMQDKGALFYKGYQELGNVFTVKIPQPIVVVTGSEYHQWFYNETDKSLNIAKGYEILKYAIGEIFLTASKEQYKKHRIFLPIIFGRERSLGYLNAMNYEVDVWLDRLGESGEMDIMEEMRLVTRSIAGHAFAGANFRDELGSEFWEAYSDIAKSVSIILPPNWPLPRYKRRDRGRAKIRSILGRLCQQRRQAPDAYDDVISLLLNTPLDDGTYLDDQKAADLWLGLIFAGNDTTARQAAWCVLLTLQHPNILARLQTEVEVLNDSIDAMSFRSLPLTFQVIDETVRLKPSADMLLRVTEQDVEVGDYQIPAGWRVVIAAGSSHYLESKFSNPPLFDPDRFSKERSEAKDQYAIMGFGGGGRKCPGMNFAKNEMAIILAKLLRNYDLTLLTPNPKTITVLGGAPRPSPTRISYQRKRSPVHPMQLN</sequence>
<gene>
    <name evidence="10" type="ORF">H6G94_05660</name>
</gene>
<keyword evidence="5 8" id="KW-0560">Oxidoreductase</keyword>
<dbReference type="PANTHER" id="PTHR24286:SF24">
    <property type="entry name" value="LANOSTEROL 14-ALPHA DEMETHYLASE"/>
    <property type="match status" value="1"/>
</dbReference>
<feature type="region of interest" description="Disordered" evidence="9">
    <location>
        <begin position="1"/>
        <end position="22"/>
    </location>
</feature>
<evidence type="ECO:0000313" key="11">
    <source>
        <dbReference type="Proteomes" id="UP000606396"/>
    </source>
</evidence>
<dbReference type="InterPro" id="IPR002403">
    <property type="entry name" value="Cyt_P450_E_grp-IV"/>
</dbReference>
<dbReference type="CDD" id="cd11042">
    <property type="entry name" value="CYP51-like"/>
    <property type="match status" value="1"/>
</dbReference>
<dbReference type="SUPFAM" id="SSF48264">
    <property type="entry name" value="Cytochrome P450"/>
    <property type="match status" value="1"/>
</dbReference>
<comment type="cofactor">
    <cofactor evidence="1">
        <name>heme</name>
        <dbReference type="ChEBI" id="CHEBI:30413"/>
    </cofactor>
</comment>
<dbReference type="PRINTS" id="PR00465">
    <property type="entry name" value="EP450IV"/>
</dbReference>
<name>A0ABR8H6A8_NOSPU</name>
<evidence type="ECO:0000256" key="2">
    <source>
        <dbReference type="ARBA" id="ARBA00010617"/>
    </source>
</evidence>
<evidence type="ECO:0000256" key="9">
    <source>
        <dbReference type="SAM" id="MobiDB-lite"/>
    </source>
</evidence>
<evidence type="ECO:0000256" key="5">
    <source>
        <dbReference type="ARBA" id="ARBA00023002"/>
    </source>
</evidence>
<comment type="caution">
    <text evidence="10">The sequence shown here is derived from an EMBL/GenBank/DDBJ whole genome shotgun (WGS) entry which is preliminary data.</text>
</comment>
<dbReference type="PRINTS" id="PR00385">
    <property type="entry name" value="P450"/>
</dbReference>
<dbReference type="Pfam" id="PF00067">
    <property type="entry name" value="p450"/>
    <property type="match status" value="1"/>
</dbReference>
<accession>A0ABR8H6A8</accession>
<reference evidence="10 11" key="1">
    <citation type="journal article" date="2020" name="ISME J.">
        <title>Comparative genomics reveals insights into cyanobacterial evolution and habitat adaptation.</title>
        <authorList>
            <person name="Chen M.Y."/>
            <person name="Teng W.K."/>
            <person name="Zhao L."/>
            <person name="Hu C.X."/>
            <person name="Zhou Y.K."/>
            <person name="Han B.P."/>
            <person name="Song L.R."/>
            <person name="Shu W.S."/>
        </authorList>
    </citation>
    <scope>NUCLEOTIDE SEQUENCE [LARGE SCALE GENOMIC DNA]</scope>
    <source>
        <strain evidence="10 11">FACHB-252</strain>
    </source>
</reference>
<keyword evidence="6 8" id="KW-0408">Iron</keyword>
<dbReference type="Proteomes" id="UP000606396">
    <property type="component" value="Unassembled WGS sequence"/>
</dbReference>
<keyword evidence="4 8" id="KW-0479">Metal-binding</keyword>
<evidence type="ECO:0000256" key="1">
    <source>
        <dbReference type="ARBA" id="ARBA00001971"/>
    </source>
</evidence>
<evidence type="ECO:0000256" key="8">
    <source>
        <dbReference type="RuleBase" id="RU000461"/>
    </source>
</evidence>
<evidence type="ECO:0000256" key="6">
    <source>
        <dbReference type="ARBA" id="ARBA00023004"/>
    </source>
</evidence>
<feature type="compositionally biased region" description="Polar residues" evidence="9">
    <location>
        <begin position="1"/>
        <end position="16"/>
    </location>
</feature>